<proteinExistence type="predicted"/>
<dbReference type="InterPro" id="IPR046058">
    <property type="entry name" value="WbuC_cupin"/>
</dbReference>
<evidence type="ECO:0000313" key="3">
    <source>
        <dbReference type="Proteomes" id="UP000006732"/>
    </source>
</evidence>
<gene>
    <name evidence="2" type="ordered locus">Ppro_0620</name>
</gene>
<dbReference type="EMBL" id="CP000482">
    <property type="protein sequence ID" value="ABK98251.1"/>
    <property type="molecule type" value="Genomic_DNA"/>
</dbReference>
<protein>
    <recommendedName>
        <fullName evidence="1">Cupin fold metalloprotein WbuC cupin domain-containing protein</fullName>
    </recommendedName>
</protein>
<dbReference type="AlphaFoldDB" id="A1ALN1"/>
<dbReference type="OrthoDB" id="981227at2"/>
<dbReference type="eggNOG" id="COG0662">
    <property type="taxonomic scope" value="Bacteria"/>
</dbReference>
<evidence type="ECO:0000259" key="1">
    <source>
        <dbReference type="Pfam" id="PF19480"/>
    </source>
</evidence>
<keyword evidence="3" id="KW-1185">Reference proteome</keyword>
<dbReference type="KEGG" id="ppd:Ppro_0620"/>
<dbReference type="SUPFAM" id="SSF51182">
    <property type="entry name" value="RmlC-like cupins"/>
    <property type="match status" value="1"/>
</dbReference>
<organism evidence="2 3">
    <name type="scientific">Pelobacter propionicus (strain DSM 2379 / NBRC 103807 / OttBd1)</name>
    <dbReference type="NCBI Taxonomy" id="338966"/>
    <lineage>
        <taxon>Bacteria</taxon>
        <taxon>Pseudomonadati</taxon>
        <taxon>Thermodesulfobacteriota</taxon>
        <taxon>Desulfuromonadia</taxon>
        <taxon>Desulfuromonadales</taxon>
        <taxon>Desulfuromonadaceae</taxon>
        <taxon>Pelobacter</taxon>
    </lineage>
</organism>
<dbReference type="HOGENOM" id="CLU_121835_0_0_7"/>
<dbReference type="Proteomes" id="UP000006732">
    <property type="component" value="Chromosome"/>
</dbReference>
<dbReference type="CDD" id="cd07005">
    <property type="entry name" value="cupin_WbuC-like"/>
    <property type="match status" value="1"/>
</dbReference>
<dbReference type="InterPro" id="IPR027565">
    <property type="entry name" value="Cupin_WbuC"/>
</dbReference>
<reference evidence="2 3" key="1">
    <citation type="submission" date="2006-10" db="EMBL/GenBank/DDBJ databases">
        <title>Complete sequence of chromosome of Pelobacter propionicus DSM 2379.</title>
        <authorList>
            <consortium name="US DOE Joint Genome Institute"/>
            <person name="Copeland A."/>
            <person name="Lucas S."/>
            <person name="Lapidus A."/>
            <person name="Barry K."/>
            <person name="Detter J.C."/>
            <person name="Glavina del Rio T."/>
            <person name="Hammon N."/>
            <person name="Israni S."/>
            <person name="Dalin E."/>
            <person name="Tice H."/>
            <person name="Pitluck S."/>
            <person name="Saunders E."/>
            <person name="Brettin T."/>
            <person name="Bruce D."/>
            <person name="Han C."/>
            <person name="Tapia R."/>
            <person name="Schmutz J."/>
            <person name="Larimer F."/>
            <person name="Land M."/>
            <person name="Hauser L."/>
            <person name="Kyrpides N."/>
            <person name="Kim E."/>
            <person name="Lovley D."/>
            <person name="Richardson P."/>
        </authorList>
    </citation>
    <scope>NUCLEOTIDE SEQUENCE [LARGE SCALE GENOMIC DNA]</scope>
    <source>
        <strain evidence="3">DSM 2379 / NBRC 103807 / OttBd1</strain>
    </source>
</reference>
<dbReference type="RefSeq" id="WP_011734564.1">
    <property type="nucleotide sequence ID" value="NC_008609.1"/>
</dbReference>
<evidence type="ECO:0000313" key="2">
    <source>
        <dbReference type="EMBL" id="ABK98251.1"/>
    </source>
</evidence>
<dbReference type="Pfam" id="PF19480">
    <property type="entry name" value="DUF6016"/>
    <property type="match status" value="1"/>
</dbReference>
<dbReference type="STRING" id="338966.Ppro_0620"/>
<accession>A1ALN1</accession>
<dbReference type="NCBIfam" id="TIGR04366">
    <property type="entry name" value="cupin_WbuC"/>
    <property type="match status" value="1"/>
</dbReference>
<sequence>MKVISRQLLGQVTEQARASARLRFNHNLHPADESRCHRLLNAMEPGSYIRPHCHLDPEKDEGFILMEGRMGIITFSPAGEVDRLVLLSRQDGDLAVDIPHGIYHTAVSLCPGTVFYETKAGPYLPIAEQEKAPWAPEEGDPAAMPYLEGLRRLFDGQAP</sequence>
<name>A1ALN1_PELPD</name>
<feature type="domain" description="Cupin fold metalloprotein WbuC cupin" evidence="1">
    <location>
        <begin position="4"/>
        <end position="84"/>
    </location>
</feature>
<dbReference type="InterPro" id="IPR011051">
    <property type="entry name" value="RmlC_Cupin_sf"/>
</dbReference>